<evidence type="ECO:0000313" key="9">
    <source>
        <dbReference type="EMBL" id="RWR90134.1"/>
    </source>
</evidence>
<feature type="transmembrane region" description="Helical" evidence="6">
    <location>
        <begin position="14"/>
        <end position="34"/>
    </location>
</feature>
<feature type="domain" description="EamA" evidence="8">
    <location>
        <begin position="14"/>
        <end position="154"/>
    </location>
</feature>
<proteinExistence type="inferred from homology"/>
<evidence type="ECO:0000256" key="7">
    <source>
        <dbReference type="SAM" id="MobiDB-lite"/>
    </source>
</evidence>
<dbReference type="GO" id="GO:0022857">
    <property type="term" value="F:transmembrane transporter activity"/>
    <property type="evidence" value="ECO:0007669"/>
    <property type="project" value="InterPro"/>
</dbReference>
<dbReference type="InterPro" id="IPR000620">
    <property type="entry name" value="EamA_dom"/>
</dbReference>
<keyword evidence="5 6" id="KW-0472">Membrane</keyword>
<dbReference type="SUPFAM" id="SSF103481">
    <property type="entry name" value="Multidrug resistance efflux transporter EmrE"/>
    <property type="match status" value="2"/>
</dbReference>
<feature type="transmembrane region" description="Helical" evidence="6">
    <location>
        <begin position="75"/>
        <end position="96"/>
    </location>
</feature>
<accession>A0A443PH94</accession>
<feature type="transmembrane region" description="Helical" evidence="6">
    <location>
        <begin position="108"/>
        <end position="126"/>
    </location>
</feature>
<dbReference type="OrthoDB" id="1728340at2759"/>
<keyword evidence="4 6" id="KW-1133">Transmembrane helix</keyword>
<feature type="domain" description="EamA" evidence="8">
    <location>
        <begin position="185"/>
        <end position="324"/>
    </location>
</feature>
<organism evidence="9 10">
    <name type="scientific">Cinnamomum micranthum f. kanehirae</name>
    <dbReference type="NCBI Taxonomy" id="337451"/>
    <lineage>
        <taxon>Eukaryota</taxon>
        <taxon>Viridiplantae</taxon>
        <taxon>Streptophyta</taxon>
        <taxon>Embryophyta</taxon>
        <taxon>Tracheophyta</taxon>
        <taxon>Spermatophyta</taxon>
        <taxon>Magnoliopsida</taxon>
        <taxon>Magnoliidae</taxon>
        <taxon>Laurales</taxon>
        <taxon>Lauraceae</taxon>
        <taxon>Cinnamomum</taxon>
    </lineage>
</organism>
<gene>
    <name evidence="9" type="ORF">CKAN_01921500</name>
</gene>
<feature type="transmembrane region" description="Helical" evidence="6">
    <location>
        <begin position="307"/>
        <end position="326"/>
    </location>
</feature>
<evidence type="ECO:0000256" key="2">
    <source>
        <dbReference type="ARBA" id="ARBA00007635"/>
    </source>
</evidence>
<evidence type="ECO:0000256" key="5">
    <source>
        <dbReference type="ARBA" id="ARBA00023136"/>
    </source>
</evidence>
<comment type="caution">
    <text evidence="9">The sequence shown here is derived from an EMBL/GenBank/DDBJ whole genome shotgun (WGS) entry which is preliminary data.</text>
</comment>
<feature type="region of interest" description="Disordered" evidence="7">
    <location>
        <begin position="335"/>
        <end position="362"/>
    </location>
</feature>
<dbReference type="InterPro" id="IPR037185">
    <property type="entry name" value="EmrE-like"/>
</dbReference>
<dbReference type="Pfam" id="PF00892">
    <property type="entry name" value="EamA"/>
    <property type="match status" value="2"/>
</dbReference>
<dbReference type="GO" id="GO:0016020">
    <property type="term" value="C:membrane"/>
    <property type="evidence" value="ECO:0007669"/>
    <property type="project" value="UniProtKB-SubCell"/>
</dbReference>
<name>A0A443PH94_9MAGN</name>
<evidence type="ECO:0000256" key="6">
    <source>
        <dbReference type="RuleBase" id="RU363077"/>
    </source>
</evidence>
<feature type="transmembrane region" description="Helical" evidence="6">
    <location>
        <begin position="183"/>
        <end position="203"/>
    </location>
</feature>
<sequence>MGNMFELLKKLKPYLAMVALQFGYAGLHIVTVLSLKGGLNHYVLTVYRHVVAMSVVAPFAFVLERKVRPKLTLPIFLKIAVLALLEPVIDQNLYYIGLTYTSATFASALYNILPAITFIMAILFRLEKVKIKKLPSQAKVLGTVFTVGGAMLMTLYKGPILDFIWSRRRVHHDSNQGAADHKWVKGTLMLICSCVGWSGFFILQSFTLRDYPVELSLATLICFMGIVEGGAVALVMNRNVVNAWSIGWDLRLLAPVYAGIVCSGIAYYVQGIVMKERGPVFVTAFNPLCMVIVAVLGSLILAEEICLGRVLGAIVIVVGLYCVVWGKSKEALEPSPSTDKLKGAPDQLPMTNSSKTVSGDFVSSGETLKVEIQAKEPTISKK</sequence>
<keyword evidence="10" id="KW-1185">Reference proteome</keyword>
<protein>
    <recommendedName>
        <fullName evidence="6">WAT1-related protein</fullName>
    </recommendedName>
</protein>
<reference evidence="9 10" key="1">
    <citation type="journal article" date="2019" name="Nat. Plants">
        <title>Stout camphor tree genome fills gaps in understanding of flowering plant genome evolution.</title>
        <authorList>
            <person name="Chaw S.M."/>
            <person name="Liu Y.C."/>
            <person name="Wu Y.W."/>
            <person name="Wang H.Y."/>
            <person name="Lin C.I."/>
            <person name="Wu C.S."/>
            <person name="Ke H.M."/>
            <person name="Chang L.Y."/>
            <person name="Hsu C.Y."/>
            <person name="Yang H.T."/>
            <person name="Sudianto E."/>
            <person name="Hsu M.H."/>
            <person name="Wu K.P."/>
            <person name="Wang L.N."/>
            <person name="Leebens-Mack J.H."/>
            <person name="Tsai I.J."/>
        </authorList>
    </citation>
    <scope>NUCLEOTIDE SEQUENCE [LARGE SCALE GENOMIC DNA]</scope>
    <source>
        <strain evidence="10">cv. Chaw 1501</strain>
        <tissue evidence="9">Young leaves</tissue>
    </source>
</reference>
<dbReference type="EMBL" id="QPKB01000008">
    <property type="protein sequence ID" value="RWR90134.1"/>
    <property type="molecule type" value="Genomic_DNA"/>
</dbReference>
<feature type="transmembrane region" description="Helical" evidence="6">
    <location>
        <begin position="281"/>
        <end position="301"/>
    </location>
</feature>
<evidence type="ECO:0000313" key="10">
    <source>
        <dbReference type="Proteomes" id="UP000283530"/>
    </source>
</evidence>
<feature type="transmembrane region" description="Helical" evidence="6">
    <location>
        <begin position="248"/>
        <end position="269"/>
    </location>
</feature>
<dbReference type="AlphaFoldDB" id="A0A443PH94"/>
<dbReference type="InterPro" id="IPR030184">
    <property type="entry name" value="WAT1-related"/>
</dbReference>
<evidence type="ECO:0000259" key="8">
    <source>
        <dbReference type="Pfam" id="PF00892"/>
    </source>
</evidence>
<feature type="transmembrane region" description="Helical" evidence="6">
    <location>
        <begin position="138"/>
        <end position="156"/>
    </location>
</feature>
<comment type="similarity">
    <text evidence="2 6">Belongs to the drug/metabolite transporter (DMT) superfamily. Plant drug/metabolite exporter (P-DME) (TC 2.A.7.4) family.</text>
</comment>
<dbReference type="PANTHER" id="PTHR31218">
    <property type="entry name" value="WAT1-RELATED PROTEIN"/>
    <property type="match status" value="1"/>
</dbReference>
<keyword evidence="3 6" id="KW-0812">Transmembrane</keyword>
<evidence type="ECO:0000256" key="3">
    <source>
        <dbReference type="ARBA" id="ARBA00022692"/>
    </source>
</evidence>
<feature type="transmembrane region" description="Helical" evidence="6">
    <location>
        <begin position="215"/>
        <end position="236"/>
    </location>
</feature>
<evidence type="ECO:0000256" key="4">
    <source>
        <dbReference type="ARBA" id="ARBA00022989"/>
    </source>
</evidence>
<evidence type="ECO:0000256" key="1">
    <source>
        <dbReference type="ARBA" id="ARBA00004141"/>
    </source>
</evidence>
<feature type="transmembrane region" description="Helical" evidence="6">
    <location>
        <begin position="46"/>
        <end position="63"/>
    </location>
</feature>
<dbReference type="Proteomes" id="UP000283530">
    <property type="component" value="Unassembled WGS sequence"/>
</dbReference>
<comment type="subcellular location">
    <subcellularLocation>
        <location evidence="1 6">Membrane</location>
        <topology evidence="1 6">Multi-pass membrane protein</topology>
    </subcellularLocation>
</comment>